<dbReference type="Gramene" id="ONK57070">
    <property type="protein sequence ID" value="ONK57070"/>
    <property type="gene ID" value="A4U43_C10F16300"/>
</dbReference>
<dbReference type="OMA" id="RSKYHCD"/>
<dbReference type="InterPro" id="IPR058868">
    <property type="entry name" value="ARM_7"/>
</dbReference>
<dbReference type="InterPro" id="IPR011990">
    <property type="entry name" value="TPR-like_helical_dom_sf"/>
</dbReference>
<keyword evidence="3" id="KW-1185">Reference proteome</keyword>
<gene>
    <name evidence="2" type="ORF">A4U43_C10F16300</name>
</gene>
<dbReference type="Pfam" id="PF26524">
    <property type="entry name" value="ARM_7"/>
    <property type="match status" value="1"/>
</dbReference>
<name>A0A5P1E3E2_ASPOF</name>
<dbReference type="SUPFAM" id="SSF48371">
    <property type="entry name" value="ARM repeat"/>
    <property type="match status" value="1"/>
</dbReference>
<feature type="domain" description="ARM repeat N-terminal plant" evidence="1">
    <location>
        <begin position="8"/>
        <end position="243"/>
    </location>
</feature>
<dbReference type="InterPro" id="IPR011989">
    <property type="entry name" value="ARM-like"/>
</dbReference>
<evidence type="ECO:0000259" key="1">
    <source>
        <dbReference type="Pfam" id="PF26524"/>
    </source>
</evidence>
<dbReference type="Gene3D" id="1.25.40.10">
    <property type="entry name" value="Tetratricopeptide repeat domain"/>
    <property type="match status" value="1"/>
</dbReference>
<reference evidence="3" key="1">
    <citation type="journal article" date="2017" name="Nat. Commun.">
        <title>The asparagus genome sheds light on the origin and evolution of a young Y chromosome.</title>
        <authorList>
            <person name="Harkess A."/>
            <person name="Zhou J."/>
            <person name="Xu C."/>
            <person name="Bowers J.E."/>
            <person name="Van der Hulst R."/>
            <person name="Ayyampalayam S."/>
            <person name="Mercati F."/>
            <person name="Riccardi P."/>
            <person name="McKain M.R."/>
            <person name="Kakrana A."/>
            <person name="Tang H."/>
            <person name="Ray J."/>
            <person name="Groenendijk J."/>
            <person name="Arikit S."/>
            <person name="Mathioni S.M."/>
            <person name="Nakano M."/>
            <person name="Shan H."/>
            <person name="Telgmann-Rauber A."/>
            <person name="Kanno A."/>
            <person name="Yue Z."/>
            <person name="Chen H."/>
            <person name="Li W."/>
            <person name="Chen Y."/>
            <person name="Xu X."/>
            <person name="Zhang Y."/>
            <person name="Luo S."/>
            <person name="Chen H."/>
            <person name="Gao J."/>
            <person name="Mao Z."/>
            <person name="Pires J.C."/>
            <person name="Luo M."/>
            <person name="Kudrna D."/>
            <person name="Wing R.A."/>
            <person name="Meyers B.C."/>
            <person name="Yi K."/>
            <person name="Kong H."/>
            <person name="Lavrijsen P."/>
            <person name="Sunseri F."/>
            <person name="Falavigna A."/>
            <person name="Ye Y."/>
            <person name="Leebens-Mack J.H."/>
            <person name="Chen G."/>
        </authorList>
    </citation>
    <scope>NUCLEOTIDE SEQUENCE [LARGE SCALE GENOMIC DNA]</scope>
    <source>
        <strain evidence="3">cv. DH0086</strain>
    </source>
</reference>
<organism evidence="2 3">
    <name type="scientific">Asparagus officinalis</name>
    <name type="common">Garden asparagus</name>
    <dbReference type="NCBI Taxonomy" id="4686"/>
    <lineage>
        <taxon>Eukaryota</taxon>
        <taxon>Viridiplantae</taxon>
        <taxon>Streptophyta</taxon>
        <taxon>Embryophyta</taxon>
        <taxon>Tracheophyta</taxon>
        <taxon>Spermatophyta</taxon>
        <taxon>Magnoliopsida</taxon>
        <taxon>Liliopsida</taxon>
        <taxon>Asparagales</taxon>
        <taxon>Asparagaceae</taxon>
        <taxon>Asparagoideae</taxon>
        <taxon>Asparagus</taxon>
    </lineage>
</organism>
<evidence type="ECO:0000313" key="3">
    <source>
        <dbReference type="Proteomes" id="UP000243459"/>
    </source>
</evidence>
<dbReference type="InterPro" id="IPR016024">
    <property type="entry name" value="ARM-type_fold"/>
</dbReference>
<evidence type="ECO:0000313" key="2">
    <source>
        <dbReference type="EMBL" id="ONK57070.1"/>
    </source>
</evidence>
<protein>
    <recommendedName>
        <fullName evidence="1">ARM repeat N-terminal plant domain-containing protein</fullName>
    </recommendedName>
</protein>
<dbReference type="SUPFAM" id="SSF48452">
    <property type="entry name" value="TPR-like"/>
    <property type="match status" value="1"/>
</dbReference>
<accession>A0A5P1E3E2</accession>
<dbReference type="EMBL" id="CM007390">
    <property type="protein sequence ID" value="ONK57070.1"/>
    <property type="molecule type" value="Genomic_DNA"/>
</dbReference>
<sequence length="579" mass="65925">MEKEDDEGSCNCFFYAMREPNPHKRHSALSRFFGKMPCQEHEEDVLVMSSLWSIAMNHPDDTELPSVGVLRCMSLLIQKGLSDPSWLHRHQNIYIPYYAAHVIGSYTISLPSLASLAVEAGVIAPLLGLFSGRMTWVEQRVAARALGHLASYDSTFPKIARHGEEILRLAMRISSTCINTVYEKFLVAKKREKYHCDLLTRGLGGVQMEDRKAEEWASQLQCWSIYLLSCFAWREKNYHSLICEDLRFLRKLCRMWGGMVNGDSPAGVGLMRILCRSEVGREAMAGCSEVIDSLCSLSRSSDDWQYMGIDCLLLLVNDPKTRPKVMSIALTCLVDLAELDSLGNRQKLGDAITKALLLDFKGKGKDKRIESLWELKVHRYQKEEAMTEEELEKQRAVSTTKKQEGNEKFWSGDIEEAIVLYTEALELCPLRRRKERLVLYSNRAQCHLLVQEVDKAVSDSTRALSLSRPANSHSKSLWRRAQAYDMKGMPKESLLDCIMFINGQFNKRKGKGSMRSKVPYYAVRMINKQMTAAGLFASAIMMSSNPVESENINPRSGETYEIQDIFMLWFSLYYLTNNG</sequence>
<dbReference type="PANTHER" id="PTHR46578:SF1">
    <property type="entry name" value="ARM-REPEAT_TETRATRICOPEPTIDE REPEAT (TPR)-LIKE PROTEIN"/>
    <property type="match status" value="1"/>
</dbReference>
<dbReference type="Gene3D" id="1.25.10.10">
    <property type="entry name" value="Leucine-rich Repeat Variant"/>
    <property type="match status" value="1"/>
</dbReference>
<dbReference type="PANTHER" id="PTHR46578">
    <property type="entry name" value="ARM-REPEAT/TETRATRICOPEPTIDE REPEAT (TPR)-LIKE PROTEIN"/>
    <property type="match status" value="1"/>
</dbReference>
<dbReference type="Proteomes" id="UP000243459">
    <property type="component" value="Chromosome 10"/>
</dbReference>
<dbReference type="AlphaFoldDB" id="A0A5P1E3E2"/>
<proteinExistence type="predicted"/>